<gene>
    <name evidence="1" type="ORF">Grass_37</name>
</gene>
<name>U5PXI4_BPGRA</name>
<evidence type="ECO:0000313" key="1">
    <source>
        <dbReference type="EMBL" id="AGY47302.1"/>
    </source>
</evidence>
<organism evidence="1 2">
    <name type="scientific">Bacillus phage Grass</name>
    <dbReference type="NCBI Taxonomy" id="1406785"/>
    <lineage>
        <taxon>Viruses</taxon>
        <taxon>Duplodnaviria</taxon>
        <taxon>Heunggongvirae</taxon>
        <taxon>Uroviricota</taxon>
        <taxon>Caudoviricetes</taxon>
        <taxon>Herelleviridae</taxon>
        <taxon>Bastillevirinae</taxon>
        <taxon>Nitunavirus</taxon>
        <taxon>Nitunavirus grass</taxon>
    </lineage>
</organism>
<keyword evidence="2" id="KW-1185">Reference proteome</keyword>
<dbReference type="RefSeq" id="YP_008771403.1">
    <property type="nucleotide sequence ID" value="NC_022771.1"/>
</dbReference>
<dbReference type="KEGG" id="vg:17959961"/>
<sequence length="57" mass="6486">MLLLAIGCIYSLSGWLANRLLARIEEDPVQELIYRQSSQQLFVLFILSCALLVLHLP</sequence>
<reference evidence="1 2" key="1">
    <citation type="journal article" date="2013" name="Genome Announc.">
        <title>Complete Genome of Bacillus subtilis Myophage Grass.</title>
        <authorList>
            <person name="Miller S.Y."/>
            <person name="Colquhoun J.M."/>
            <person name="Perl A.L."/>
            <person name="Chamakura K.R."/>
            <person name="Kuty Everett G.F."/>
        </authorList>
    </citation>
    <scope>NUCLEOTIDE SEQUENCE [LARGE SCALE GENOMIC DNA]</scope>
</reference>
<accession>U5PXI4</accession>
<proteinExistence type="predicted"/>
<protein>
    <submittedName>
        <fullName evidence="1">Uncharacterized protein</fullName>
    </submittedName>
</protein>
<dbReference type="EMBL" id="KF669652">
    <property type="protein sequence ID" value="AGY47302.1"/>
    <property type="molecule type" value="Genomic_DNA"/>
</dbReference>
<evidence type="ECO:0000313" key="2">
    <source>
        <dbReference type="Proteomes" id="UP000017648"/>
    </source>
</evidence>
<dbReference type="GeneID" id="17959961"/>
<organismHost>
    <name type="scientific">Bacillus subtilis</name>
    <dbReference type="NCBI Taxonomy" id="1423"/>
</organismHost>
<dbReference type="Proteomes" id="UP000017648">
    <property type="component" value="Segment"/>
</dbReference>